<keyword evidence="1" id="KW-0238">DNA-binding</keyword>
<dbReference type="Pfam" id="PF13411">
    <property type="entry name" value="MerR_1"/>
    <property type="match status" value="1"/>
</dbReference>
<accession>A0ABV6URB1</accession>
<dbReference type="InterPro" id="IPR009061">
    <property type="entry name" value="DNA-bd_dom_put_sf"/>
</dbReference>
<feature type="domain" description="HTH merR-type" evidence="2">
    <location>
        <begin position="3"/>
        <end position="73"/>
    </location>
</feature>
<dbReference type="InterPro" id="IPR047057">
    <property type="entry name" value="MerR_fam"/>
</dbReference>
<dbReference type="Gene3D" id="1.10.1660.10">
    <property type="match status" value="1"/>
</dbReference>
<dbReference type="PANTHER" id="PTHR30204:SF97">
    <property type="entry name" value="MERR FAMILY REGULATORY PROTEIN"/>
    <property type="match status" value="1"/>
</dbReference>
<dbReference type="PANTHER" id="PTHR30204">
    <property type="entry name" value="REDOX-CYCLING DRUG-SENSING TRANSCRIPTIONAL ACTIVATOR SOXR"/>
    <property type="match status" value="1"/>
</dbReference>
<dbReference type="Proteomes" id="UP001592528">
    <property type="component" value="Unassembled WGS sequence"/>
</dbReference>
<comment type="caution">
    <text evidence="3">The sequence shown here is derived from an EMBL/GenBank/DDBJ whole genome shotgun (WGS) entry which is preliminary data.</text>
</comment>
<dbReference type="SMART" id="SM00422">
    <property type="entry name" value="HTH_MERR"/>
    <property type="match status" value="1"/>
</dbReference>
<dbReference type="PRINTS" id="PR00040">
    <property type="entry name" value="HTHMERR"/>
</dbReference>
<dbReference type="EMBL" id="JBHEZZ010000012">
    <property type="protein sequence ID" value="MFC1403941.1"/>
    <property type="molecule type" value="Genomic_DNA"/>
</dbReference>
<dbReference type="RefSeq" id="WP_037594700.1">
    <property type="nucleotide sequence ID" value="NZ_JBHEZZ010000012.1"/>
</dbReference>
<dbReference type="SUPFAM" id="SSF46955">
    <property type="entry name" value="Putative DNA-binding domain"/>
    <property type="match status" value="1"/>
</dbReference>
<name>A0ABV6URB1_9ACTN</name>
<dbReference type="InterPro" id="IPR000551">
    <property type="entry name" value="MerR-type_HTH_dom"/>
</dbReference>
<organism evidence="3 4">
    <name type="scientific">Streptacidiphilus cavernicola</name>
    <dbReference type="NCBI Taxonomy" id="3342716"/>
    <lineage>
        <taxon>Bacteria</taxon>
        <taxon>Bacillati</taxon>
        <taxon>Actinomycetota</taxon>
        <taxon>Actinomycetes</taxon>
        <taxon>Kitasatosporales</taxon>
        <taxon>Streptomycetaceae</taxon>
        <taxon>Streptacidiphilus</taxon>
    </lineage>
</organism>
<protein>
    <submittedName>
        <fullName evidence="3">MerR family transcriptional regulator</fullName>
    </submittedName>
</protein>
<evidence type="ECO:0000313" key="3">
    <source>
        <dbReference type="EMBL" id="MFC1403941.1"/>
    </source>
</evidence>
<evidence type="ECO:0000256" key="1">
    <source>
        <dbReference type="ARBA" id="ARBA00023125"/>
    </source>
</evidence>
<dbReference type="Gene3D" id="3.20.80.10">
    <property type="entry name" value="Regulatory factor, effector binding domain"/>
    <property type="match status" value="1"/>
</dbReference>
<gene>
    <name evidence="3" type="ORF">ACEZDJ_21850</name>
</gene>
<sequence>MELWTIGAFAKAARLSPKALRLYDELELLVPAHTDPVSGYRRYSQDQLARARLVARLRRVGMPLARIREVCDLPRGEAAKAVSGYWDEVEAEQQQRRDIVRFLVETLSEGSTMLPVAVREMPARTLICSLRHVTSAEINDFTVEMVVRLGDGTVPGLAGMEGAPFFIYHGEVDEDSDGPIEWCRPIPDEAAEAMAARFPDLTIRQDPAHREAYVRLTRRELSPADGMRAGETLEAWITAQDEVLSPRGPFRQVFFADPRGVTPDTPVSDVIAPLPPLVATAAG</sequence>
<reference evidence="3 4" key="1">
    <citation type="submission" date="2024-09" db="EMBL/GenBank/DDBJ databases">
        <authorList>
            <person name="Lee S.D."/>
        </authorList>
    </citation>
    <scope>NUCLEOTIDE SEQUENCE [LARGE SCALE GENOMIC DNA]</scope>
    <source>
        <strain evidence="3 4">N1-5</strain>
    </source>
</reference>
<evidence type="ECO:0000313" key="4">
    <source>
        <dbReference type="Proteomes" id="UP001592528"/>
    </source>
</evidence>
<keyword evidence="4" id="KW-1185">Reference proteome</keyword>
<dbReference type="PROSITE" id="PS50937">
    <property type="entry name" value="HTH_MERR_2"/>
    <property type="match status" value="1"/>
</dbReference>
<proteinExistence type="predicted"/>
<dbReference type="InterPro" id="IPR011256">
    <property type="entry name" value="Reg_factor_effector_dom_sf"/>
</dbReference>
<evidence type="ECO:0000259" key="2">
    <source>
        <dbReference type="PROSITE" id="PS50937"/>
    </source>
</evidence>